<sequence length="415" mass="46356">MGHIPNLIKNIFGFYKSVLGGSFLPIKIAENVFWIGVFDWKLRVFHGIATPKGGTYNSYLVLGDEGALIDTVYEPFFEEYRQKIMGITDLGKVRHLIVNHAEPDHSSSIKKIIDINPEIKVHCTVRCKEFLEAMGVKGNFVVVKDGDTLNLGGKTLRFVEVPMLHWPETMWTFLEEDKVLFSCDMFGSQVISSTMVAEDVTDIEAHAKRYFALIFRPLSTMVLKGLEKCEKLAPSIICPSHGPVWRDVRRITDLYRRWSTSPERNKVLILYSSIWHDVEKMAKAIAEGVASTGAEVVLKDVEELSYNGWADLLAEGMEAKGIALGSLTILGGIFPQLLYATSLLRLVKAKGKLGLSFGAYGWGPGITRKLDDELRALEAPPFRNGIEVRFSPTERDLQACREAGRELGNKVMGVS</sequence>
<dbReference type="InterPro" id="IPR008254">
    <property type="entry name" value="Flavodoxin/NO_synth"/>
</dbReference>
<evidence type="ECO:0000313" key="2">
    <source>
        <dbReference type="EMBL" id="TDA39183.1"/>
    </source>
</evidence>
<dbReference type="CDD" id="cd07709">
    <property type="entry name" value="flavodiiron_proteins_MBL-fold"/>
    <property type="match status" value="1"/>
</dbReference>
<dbReference type="GO" id="GO:0010181">
    <property type="term" value="F:FMN binding"/>
    <property type="evidence" value="ECO:0007669"/>
    <property type="project" value="InterPro"/>
</dbReference>
<evidence type="ECO:0000259" key="1">
    <source>
        <dbReference type="PROSITE" id="PS50902"/>
    </source>
</evidence>
<dbReference type="InterPro" id="IPR036866">
    <property type="entry name" value="RibonucZ/Hydroxyglut_hydro"/>
</dbReference>
<evidence type="ECO:0000313" key="3">
    <source>
        <dbReference type="Proteomes" id="UP000315399"/>
    </source>
</evidence>
<dbReference type="SMART" id="SM00849">
    <property type="entry name" value="Lactamase_B"/>
    <property type="match status" value="1"/>
</dbReference>
<dbReference type="InterPro" id="IPR001279">
    <property type="entry name" value="Metallo-B-lactamas"/>
</dbReference>
<dbReference type="PIRSF" id="PIRSF005243">
    <property type="entry name" value="ROO"/>
    <property type="match status" value="1"/>
</dbReference>
<accession>A0A523BE01</accession>
<dbReference type="PANTHER" id="PTHR43717">
    <property type="entry name" value="ANAEROBIC NITRIC OXIDE REDUCTASE FLAVORUBREDOXIN"/>
    <property type="match status" value="1"/>
</dbReference>
<organism evidence="2 3">
    <name type="scientific">Thermoproteota archaeon</name>
    <dbReference type="NCBI Taxonomy" id="2056631"/>
    <lineage>
        <taxon>Archaea</taxon>
        <taxon>Thermoproteota</taxon>
    </lineage>
</organism>
<dbReference type="Pfam" id="PF00258">
    <property type="entry name" value="Flavodoxin_1"/>
    <property type="match status" value="1"/>
</dbReference>
<dbReference type="GO" id="GO:0046872">
    <property type="term" value="F:metal ion binding"/>
    <property type="evidence" value="ECO:0007669"/>
    <property type="project" value="InterPro"/>
</dbReference>
<comment type="caution">
    <text evidence="2">The sequence shown here is derived from an EMBL/GenBank/DDBJ whole genome shotgun (WGS) entry which is preliminary data.</text>
</comment>
<dbReference type="Pfam" id="PF19583">
    <property type="entry name" value="ODP"/>
    <property type="match status" value="1"/>
</dbReference>
<proteinExistence type="predicted"/>
<dbReference type="Gene3D" id="3.60.15.10">
    <property type="entry name" value="Ribonuclease Z/Hydroxyacylglutathione hydrolase-like"/>
    <property type="match status" value="1"/>
</dbReference>
<protein>
    <submittedName>
        <fullName evidence="2">FprA family A-type flavoprotein</fullName>
    </submittedName>
</protein>
<dbReference type="PANTHER" id="PTHR43717:SF1">
    <property type="entry name" value="ANAEROBIC NITRIC OXIDE REDUCTASE FLAVORUBREDOXIN"/>
    <property type="match status" value="1"/>
</dbReference>
<dbReference type="Proteomes" id="UP000315399">
    <property type="component" value="Unassembled WGS sequence"/>
</dbReference>
<dbReference type="GO" id="GO:0009055">
    <property type="term" value="F:electron transfer activity"/>
    <property type="evidence" value="ECO:0007669"/>
    <property type="project" value="InterPro"/>
</dbReference>
<name>A0A523BE01_9CREN</name>
<dbReference type="SUPFAM" id="SSF52218">
    <property type="entry name" value="Flavoproteins"/>
    <property type="match status" value="1"/>
</dbReference>
<dbReference type="InterPro" id="IPR045761">
    <property type="entry name" value="ODP_dom"/>
</dbReference>
<dbReference type="InterPro" id="IPR029039">
    <property type="entry name" value="Flavoprotein-like_sf"/>
</dbReference>
<dbReference type="Gene3D" id="3.40.50.360">
    <property type="match status" value="1"/>
</dbReference>
<dbReference type="InterPro" id="IPR016440">
    <property type="entry name" value="Rubredoxin-O_OxRdtase"/>
</dbReference>
<dbReference type="PROSITE" id="PS50902">
    <property type="entry name" value="FLAVODOXIN_LIKE"/>
    <property type="match status" value="1"/>
</dbReference>
<dbReference type="AlphaFoldDB" id="A0A523BE01"/>
<dbReference type="GO" id="GO:0016491">
    <property type="term" value="F:oxidoreductase activity"/>
    <property type="evidence" value="ECO:0007669"/>
    <property type="project" value="InterPro"/>
</dbReference>
<dbReference type="SUPFAM" id="SSF56281">
    <property type="entry name" value="Metallo-hydrolase/oxidoreductase"/>
    <property type="match status" value="1"/>
</dbReference>
<gene>
    <name evidence="2" type="ORF">DSO08_02785</name>
</gene>
<feature type="domain" description="Flavodoxin-like" evidence="1">
    <location>
        <begin position="267"/>
        <end position="408"/>
    </location>
</feature>
<dbReference type="EMBL" id="QNVH01000019">
    <property type="protein sequence ID" value="TDA39183.1"/>
    <property type="molecule type" value="Genomic_DNA"/>
</dbReference>
<reference evidence="2 3" key="1">
    <citation type="journal article" date="2019" name="Nat. Microbiol.">
        <title>Expanding anaerobic alkane metabolism in the domain of Archaea.</title>
        <authorList>
            <person name="Wang Y."/>
            <person name="Wegener G."/>
            <person name="Hou J."/>
            <person name="Wang F."/>
            <person name="Xiao X."/>
        </authorList>
    </citation>
    <scope>NUCLEOTIDE SEQUENCE [LARGE SCALE GENOMIC DNA]</scope>
    <source>
        <strain evidence="2">WYZ-LMO10</strain>
    </source>
</reference>